<accession>A0A9Q9CID3</accession>
<dbReference type="Proteomes" id="UP001058016">
    <property type="component" value="Chromosome"/>
</dbReference>
<keyword evidence="4" id="KW-1185">Reference proteome</keyword>
<dbReference type="InterPro" id="IPR011051">
    <property type="entry name" value="RmlC_Cupin_sf"/>
</dbReference>
<dbReference type="AlphaFoldDB" id="A0A9Q9CID3"/>
<dbReference type="Proteomes" id="UP001058072">
    <property type="component" value="Chromosome"/>
</dbReference>
<name>A0A9Q9CID3_9FIRM</name>
<sequence>MSEQNQFYKLKSLNEDQRVIASDSKIRTVYFNFDVGRGLPKHSHNGYATIYVIKGEIGMSFSDGQSYELLTGDFLSFDARVEHDVLATLESEILVTISESLD</sequence>
<dbReference type="EMBL" id="CP071250">
    <property type="protein sequence ID" value="UUF09108.1"/>
    <property type="molecule type" value="Genomic_DNA"/>
</dbReference>
<dbReference type="RefSeq" id="WP_212724355.1">
    <property type="nucleotide sequence ID" value="NZ_CP071249.1"/>
</dbReference>
<evidence type="ECO:0000313" key="5">
    <source>
        <dbReference type="Proteomes" id="UP001058072"/>
    </source>
</evidence>
<dbReference type="PANTHER" id="PTHR37694:SF1">
    <property type="entry name" value="SLR8022 PROTEIN"/>
    <property type="match status" value="1"/>
</dbReference>
<evidence type="ECO:0000313" key="3">
    <source>
        <dbReference type="EMBL" id="UUF09108.1"/>
    </source>
</evidence>
<gene>
    <name evidence="2" type="ORF">J0J69_10180</name>
    <name evidence="3" type="ORF">J0J70_03710</name>
</gene>
<organism evidence="3 5">
    <name type="scientific">Turicibacter bilis</name>
    <dbReference type="NCBI Taxonomy" id="2735723"/>
    <lineage>
        <taxon>Bacteria</taxon>
        <taxon>Bacillati</taxon>
        <taxon>Bacillota</taxon>
        <taxon>Erysipelotrichia</taxon>
        <taxon>Erysipelotrichales</taxon>
        <taxon>Turicibacteraceae</taxon>
        <taxon>Turicibacter</taxon>
    </lineage>
</organism>
<reference evidence="3 4" key="1">
    <citation type="submission" date="2021-03" db="EMBL/GenBank/DDBJ databases">
        <title>Comparative Genomics and Metabolomics in the genus Turicibacter.</title>
        <authorList>
            <person name="Maki J."/>
            <person name="Looft T."/>
        </authorList>
    </citation>
    <scope>NUCLEOTIDE SEQUENCE</scope>
    <source>
        <strain evidence="3">ISU324</strain>
        <strain evidence="2 4">MMM721</strain>
    </source>
</reference>
<feature type="domain" description="Cupin type-2" evidence="1">
    <location>
        <begin position="30"/>
        <end position="88"/>
    </location>
</feature>
<dbReference type="InterPro" id="IPR014710">
    <property type="entry name" value="RmlC-like_jellyroll"/>
</dbReference>
<evidence type="ECO:0000313" key="4">
    <source>
        <dbReference type="Proteomes" id="UP001058016"/>
    </source>
</evidence>
<dbReference type="InterPro" id="IPR013096">
    <property type="entry name" value="Cupin_2"/>
</dbReference>
<evidence type="ECO:0000259" key="1">
    <source>
        <dbReference type="Pfam" id="PF07883"/>
    </source>
</evidence>
<dbReference type="PANTHER" id="PTHR37694">
    <property type="entry name" value="SLR8022 PROTEIN"/>
    <property type="match status" value="1"/>
</dbReference>
<dbReference type="Gene3D" id="2.60.120.10">
    <property type="entry name" value="Jelly Rolls"/>
    <property type="match status" value="1"/>
</dbReference>
<dbReference type="Pfam" id="PF07883">
    <property type="entry name" value="Cupin_2"/>
    <property type="match status" value="1"/>
</dbReference>
<proteinExistence type="predicted"/>
<evidence type="ECO:0000313" key="2">
    <source>
        <dbReference type="EMBL" id="UUF05440.1"/>
    </source>
</evidence>
<protein>
    <submittedName>
        <fullName evidence="3">Cupin domain-containing protein</fullName>
    </submittedName>
</protein>
<dbReference type="EMBL" id="CP071249">
    <property type="protein sequence ID" value="UUF05440.1"/>
    <property type="molecule type" value="Genomic_DNA"/>
</dbReference>
<dbReference type="SUPFAM" id="SSF51182">
    <property type="entry name" value="RmlC-like cupins"/>
    <property type="match status" value="1"/>
</dbReference>